<dbReference type="SFLD" id="SFLDS00003">
    <property type="entry name" value="Haloacid_Dehalogenase"/>
    <property type="match status" value="1"/>
</dbReference>
<dbReference type="SFLD" id="SFLDG01129">
    <property type="entry name" value="C1.5:_HAD__Beta-PGM__Phosphata"/>
    <property type="match status" value="1"/>
</dbReference>
<dbReference type="InterPro" id="IPR023198">
    <property type="entry name" value="PGP-like_dom2"/>
</dbReference>
<dbReference type="SFLD" id="SFLDG01135">
    <property type="entry name" value="C1.5.6:_HAD__Beta-PGM__Phospha"/>
    <property type="match status" value="1"/>
</dbReference>
<dbReference type="InterPro" id="IPR006439">
    <property type="entry name" value="HAD-SF_hydro_IA"/>
</dbReference>
<dbReference type="EMBL" id="FOIM01000040">
    <property type="protein sequence ID" value="SEU16631.1"/>
    <property type="molecule type" value="Genomic_DNA"/>
</dbReference>
<reference evidence="2" key="1">
    <citation type="submission" date="2016-10" db="EMBL/GenBank/DDBJ databases">
        <authorList>
            <person name="Varghese N."/>
            <person name="Submissions S."/>
        </authorList>
    </citation>
    <scope>NUCLEOTIDE SEQUENCE [LARGE SCALE GENOMIC DNA]</scope>
    <source>
        <strain evidence="2">NLAE-zl-G277</strain>
    </source>
</reference>
<dbReference type="Proteomes" id="UP000198508">
    <property type="component" value="Unassembled WGS sequence"/>
</dbReference>
<accession>A0A1I0K1Q2</accession>
<dbReference type="InterPro" id="IPR036412">
    <property type="entry name" value="HAD-like_sf"/>
</dbReference>
<name>A0A1I0K1Q2_9FIRM</name>
<dbReference type="PROSITE" id="PS01228">
    <property type="entry name" value="COF_1"/>
    <property type="match status" value="1"/>
</dbReference>
<dbReference type="Gene3D" id="1.10.150.240">
    <property type="entry name" value="Putative phosphatase, domain 2"/>
    <property type="match status" value="1"/>
</dbReference>
<evidence type="ECO:0000313" key="1">
    <source>
        <dbReference type="EMBL" id="SEU16631.1"/>
    </source>
</evidence>
<dbReference type="PANTHER" id="PTHR47478:SF1">
    <property type="entry name" value="PYRIMIDINE 5'-NUCLEOTIDASE YJJG"/>
    <property type="match status" value="1"/>
</dbReference>
<organism evidence="1 2">
    <name type="scientific">Enterocloster lavalensis</name>
    <dbReference type="NCBI Taxonomy" id="460384"/>
    <lineage>
        <taxon>Bacteria</taxon>
        <taxon>Bacillati</taxon>
        <taxon>Bacillota</taxon>
        <taxon>Clostridia</taxon>
        <taxon>Lachnospirales</taxon>
        <taxon>Lachnospiraceae</taxon>
        <taxon>Enterocloster</taxon>
    </lineage>
</organism>
<dbReference type="SUPFAM" id="SSF56784">
    <property type="entry name" value="HAD-like"/>
    <property type="match status" value="1"/>
</dbReference>
<dbReference type="RefSeq" id="WP_007719439.1">
    <property type="nucleotide sequence ID" value="NZ_CAKXUV010000042.1"/>
</dbReference>
<dbReference type="CDD" id="cd04305">
    <property type="entry name" value="HAD_Neu5Ac-Pase_like"/>
    <property type="match status" value="1"/>
</dbReference>
<dbReference type="InterPro" id="IPR052550">
    <property type="entry name" value="Pyrimidine_5'-ntase_YjjG"/>
</dbReference>
<dbReference type="InterPro" id="IPR023214">
    <property type="entry name" value="HAD_sf"/>
</dbReference>
<dbReference type="InterPro" id="IPR011951">
    <property type="entry name" value="HAD-SF_hydro_IA_YjjG/PynA"/>
</dbReference>
<dbReference type="AlphaFoldDB" id="A0A1I0K1Q2"/>
<dbReference type="NCBIfam" id="TIGR02254">
    <property type="entry name" value="YjjG_YfnB"/>
    <property type="match status" value="1"/>
</dbReference>
<evidence type="ECO:0000313" key="2">
    <source>
        <dbReference type="Proteomes" id="UP000198508"/>
    </source>
</evidence>
<dbReference type="Pfam" id="PF00702">
    <property type="entry name" value="Hydrolase"/>
    <property type="match status" value="1"/>
</dbReference>
<dbReference type="GO" id="GO:0008253">
    <property type="term" value="F:5'-nucleotidase activity"/>
    <property type="evidence" value="ECO:0007669"/>
    <property type="project" value="InterPro"/>
</dbReference>
<dbReference type="GeneID" id="93281091"/>
<sequence>MTGERKYDVILLDVDGTLLNFDQAEADGMRVVLREYGFEPTDELLEAYHQVNNAYWAAFERGEVTKERLVCQRFETFFGSLGKTVDGAQVESLYRRQLDGSAILIDGAVEICGYLRDRYDLYIVTNGTSSTQYKRLAASGLDLYVKDIFVSEDAGSQKPQKEYFDYCFSRIPGADPSRMLLVGDSLHSDILGGNVAGTDTCWYNPKGKAGESGIRVDYEIRDLRELEKIV</sequence>
<dbReference type="Gene3D" id="3.40.50.1000">
    <property type="entry name" value="HAD superfamily/HAD-like"/>
    <property type="match status" value="1"/>
</dbReference>
<dbReference type="PANTHER" id="PTHR47478">
    <property type="match status" value="1"/>
</dbReference>
<protein>
    <submittedName>
        <fullName evidence="1">2-haloacid dehalogenase</fullName>
    </submittedName>
</protein>
<proteinExistence type="predicted"/>
<dbReference type="NCBIfam" id="TIGR01549">
    <property type="entry name" value="HAD-SF-IA-v1"/>
    <property type="match status" value="1"/>
</dbReference>
<keyword evidence="2" id="KW-1185">Reference proteome</keyword>
<dbReference type="STRING" id="460384.SAMN05216313_14024"/>
<gene>
    <name evidence="1" type="ORF">SAMN05216313_14024</name>
</gene>